<keyword evidence="1" id="KW-1133">Transmembrane helix</keyword>
<organism evidence="2 3">
    <name type="scientific">Laspinema palackyanum D2a</name>
    <dbReference type="NCBI Taxonomy" id="2953684"/>
    <lineage>
        <taxon>Bacteria</taxon>
        <taxon>Bacillati</taxon>
        <taxon>Cyanobacteriota</taxon>
        <taxon>Cyanophyceae</taxon>
        <taxon>Oscillatoriophycideae</taxon>
        <taxon>Oscillatoriales</taxon>
        <taxon>Laspinemataceae</taxon>
        <taxon>Laspinema</taxon>
        <taxon>Laspinema palackyanum</taxon>
    </lineage>
</organism>
<protein>
    <submittedName>
        <fullName evidence="2">Uncharacterized protein</fullName>
    </submittedName>
</protein>
<dbReference type="Proteomes" id="UP001525890">
    <property type="component" value="Unassembled WGS sequence"/>
</dbReference>
<sequence length="101" mass="11083">MSPPNLYISIIEWQIFLSIMLYCPKMSSKSPTKSLLCLEVGLPGQHLGQNFQLGLPRDSLWTAVRTAETLVVRSGTVGTVVFSMFCTASFITTGLVMVIGR</sequence>
<gene>
    <name evidence="2" type="ORF">NG799_01450</name>
</gene>
<reference evidence="2 3" key="1">
    <citation type="journal article" date="2022" name="Front. Microbiol.">
        <title>High genomic differentiation and limited gene flow indicate recent cryptic speciation within the genus Laspinema (cyanobacteria).</title>
        <authorList>
            <person name="Stanojkovic A."/>
            <person name="Skoupy S."/>
            <person name="Skaloud P."/>
            <person name="Dvorak P."/>
        </authorList>
    </citation>
    <scope>NUCLEOTIDE SEQUENCE [LARGE SCALE GENOMIC DNA]</scope>
    <source>
        <strain evidence="2 3">D2a</strain>
    </source>
</reference>
<keyword evidence="1" id="KW-0472">Membrane</keyword>
<evidence type="ECO:0000313" key="2">
    <source>
        <dbReference type="EMBL" id="MCT7964996.1"/>
    </source>
</evidence>
<evidence type="ECO:0000313" key="3">
    <source>
        <dbReference type="Proteomes" id="UP001525890"/>
    </source>
</evidence>
<feature type="transmembrane region" description="Helical" evidence="1">
    <location>
        <begin position="80"/>
        <end position="100"/>
    </location>
</feature>
<keyword evidence="3" id="KW-1185">Reference proteome</keyword>
<dbReference type="EMBL" id="JAMXFF010000002">
    <property type="protein sequence ID" value="MCT7964996.1"/>
    <property type="molecule type" value="Genomic_DNA"/>
</dbReference>
<dbReference type="RefSeq" id="WP_368004751.1">
    <property type="nucleotide sequence ID" value="NZ_JAMXFF010000002.1"/>
</dbReference>
<name>A0ABT2MM79_9CYAN</name>
<accession>A0ABT2MM79</accession>
<evidence type="ECO:0000256" key="1">
    <source>
        <dbReference type="SAM" id="Phobius"/>
    </source>
</evidence>
<proteinExistence type="predicted"/>
<comment type="caution">
    <text evidence="2">The sequence shown here is derived from an EMBL/GenBank/DDBJ whole genome shotgun (WGS) entry which is preliminary data.</text>
</comment>
<keyword evidence="1" id="KW-0812">Transmembrane</keyword>